<reference evidence="2" key="1">
    <citation type="journal article" date="2020" name="Stud. Mycol.">
        <title>101 Dothideomycetes genomes: a test case for predicting lifestyles and emergence of pathogens.</title>
        <authorList>
            <person name="Haridas S."/>
            <person name="Albert R."/>
            <person name="Binder M."/>
            <person name="Bloem J."/>
            <person name="Labutti K."/>
            <person name="Salamov A."/>
            <person name="Andreopoulos B."/>
            <person name="Baker S."/>
            <person name="Barry K."/>
            <person name="Bills G."/>
            <person name="Bluhm B."/>
            <person name="Cannon C."/>
            <person name="Castanera R."/>
            <person name="Culley D."/>
            <person name="Daum C."/>
            <person name="Ezra D."/>
            <person name="Gonzalez J."/>
            <person name="Henrissat B."/>
            <person name="Kuo A."/>
            <person name="Liang C."/>
            <person name="Lipzen A."/>
            <person name="Lutzoni F."/>
            <person name="Magnuson J."/>
            <person name="Mondo S."/>
            <person name="Nolan M."/>
            <person name="Ohm R."/>
            <person name="Pangilinan J."/>
            <person name="Park H.-J."/>
            <person name="Ramirez L."/>
            <person name="Alfaro M."/>
            <person name="Sun H."/>
            <person name="Tritt A."/>
            <person name="Yoshinaga Y."/>
            <person name="Zwiers L.-H."/>
            <person name="Turgeon B."/>
            <person name="Goodwin S."/>
            <person name="Spatafora J."/>
            <person name="Crous P."/>
            <person name="Grigoriev I."/>
        </authorList>
    </citation>
    <scope>NUCLEOTIDE SEQUENCE</scope>
    <source>
        <strain evidence="2">CBS 122368</strain>
    </source>
</reference>
<dbReference type="PROSITE" id="PS51186">
    <property type="entry name" value="GNAT"/>
    <property type="match status" value="1"/>
</dbReference>
<dbReference type="Pfam" id="PF13673">
    <property type="entry name" value="Acetyltransf_10"/>
    <property type="match status" value="1"/>
</dbReference>
<accession>A0A6A6IPJ1</accession>
<dbReference type="Proteomes" id="UP000800094">
    <property type="component" value="Unassembled WGS sequence"/>
</dbReference>
<keyword evidence="2" id="KW-0808">Transferase</keyword>
<dbReference type="OrthoDB" id="2832510at2759"/>
<feature type="non-terminal residue" evidence="2">
    <location>
        <position position="1"/>
    </location>
</feature>
<keyword evidence="3" id="KW-1185">Reference proteome</keyword>
<dbReference type="InterPro" id="IPR016181">
    <property type="entry name" value="Acyl_CoA_acyltransferase"/>
</dbReference>
<evidence type="ECO:0000313" key="2">
    <source>
        <dbReference type="EMBL" id="KAF2252474.1"/>
    </source>
</evidence>
<protein>
    <submittedName>
        <fullName evidence="2">Putative GNAT family acetyltransferase</fullName>
    </submittedName>
</protein>
<evidence type="ECO:0000313" key="3">
    <source>
        <dbReference type="Proteomes" id="UP000800094"/>
    </source>
</evidence>
<dbReference type="PANTHER" id="PTHR42791">
    <property type="entry name" value="GNAT FAMILY ACETYLTRANSFERASE"/>
    <property type="match status" value="1"/>
</dbReference>
<name>A0A6A6IPJ1_9PLEO</name>
<dbReference type="SUPFAM" id="SSF55729">
    <property type="entry name" value="Acyl-CoA N-acyltransferases (Nat)"/>
    <property type="match status" value="1"/>
</dbReference>
<feature type="domain" description="N-acetyltransferase" evidence="1">
    <location>
        <begin position="184"/>
        <end position="255"/>
    </location>
</feature>
<dbReference type="GeneID" id="54581814"/>
<dbReference type="RefSeq" id="XP_033687478.1">
    <property type="nucleotide sequence ID" value="XM_033828484.1"/>
</dbReference>
<organism evidence="2 3">
    <name type="scientific">Trematosphaeria pertusa</name>
    <dbReference type="NCBI Taxonomy" id="390896"/>
    <lineage>
        <taxon>Eukaryota</taxon>
        <taxon>Fungi</taxon>
        <taxon>Dikarya</taxon>
        <taxon>Ascomycota</taxon>
        <taxon>Pezizomycotina</taxon>
        <taxon>Dothideomycetes</taxon>
        <taxon>Pleosporomycetidae</taxon>
        <taxon>Pleosporales</taxon>
        <taxon>Massarineae</taxon>
        <taxon>Trematosphaeriaceae</taxon>
        <taxon>Trematosphaeria</taxon>
    </lineage>
</organism>
<sequence>MTPLSPAINPHTHFLWTEKHSPTMSINVLVQPVDSLDDFTQIYHCFSEAFGRQIKESIWIAMNPNWNSPKGQREGASRLLERWRSVTKNKEGHSNTVILKATLRDSQDGFRLKIVGAAIWTQFSFVDGYGDLPTDSPAGLETLTPTERRFASQMYRALWKRRVSLAREKSKSDLPAMFTLDICAVDPAFQRRGVAGKLVAWGLEEAKRRGNLECTTEASAMGRVVYRRLGFGAEGAGEDIVFDVDEEFRNRDMPEIVFMRTWASQ</sequence>
<dbReference type="PANTHER" id="PTHR42791:SF14">
    <property type="entry name" value="N-ACETYLTRANSFERASE DOMAIN-CONTAINING PROTEIN"/>
    <property type="match status" value="1"/>
</dbReference>
<dbReference type="Gene3D" id="3.40.630.30">
    <property type="match status" value="1"/>
</dbReference>
<dbReference type="CDD" id="cd04301">
    <property type="entry name" value="NAT_SF"/>
    <property type="match status" value="1"/>
</dbReference>
<dbReference type="GO" id="GO:0016747">
    <property type="term" value="F:acyltransferase activity, transferring groups other than amino-acyl groups"/>
    <property type="evidence" value="ECO:0007669"/>
    <property type="project" value="InterPro"/>
</dbReference>
<dbReference type="EMBL" id="ML987192">
    <property type="protein sequence ID" value="KAF2252474.1"/>
    <property type="molecule type" value="Genomic_DNA"/>
</dbReference>
<gene>
    <name evidence="2" type="ORF">BU26DRAFT_517089</name>
</gene>
<dbReference type="AlphaFoldDB" id="A0A6A6IPJ1"/>
<dbReference type="InterPro" id="IPR052523">
    <property type="entry name" value="Trichothecene_AcTrans"/>
</dbReference>
<dbReference type="InterPro" id="IPR000182">
    <property type="entry name" value="GNAT_dom"/>
</dbReference>
<proteinExistence type="predicted"/>
<evidence type="ECO:0000259" key="1">
    <source>
        <dbReference type="PROSITE" id="PS51186"/>
    </source>
</evidence>